<dbReference type="Proteomes" id="UP000734854">
    <property type="component" value="Unassembled WGS sequence"/>
</dbReference>
<name>A0A8J5KWW7_ZINOF</name>
<dbReference type="GO" id="GO:0009733">
    <property type="term" value="P:response to auxin"/>
    <property type="evidence" value="ECO:0007669"/>
    <property type="project" value="InterPro"/>
</dbReference>
<dbReference type="InterPro" id="IPR003676">
    <property type="entry name" value="SAUR_fam"/>
</dbReference>
<protein>
    <submittedName>
        <fullName evidence="2">Uncharacterized protein</fullName>
    </submittedName>
</protein>
<evidence type="ECO:0000313" key="3">
    <source>
        <dbReference type="Proteomes" id="UP000734854"/>
    </source>
</evidence>
<reference evidence="2 3" key="1">
    <citation type="submission" date="2020-08" db="EMBL/GenBank/DDBJ databases">
        <title>Plant Genome Project.</title>
        <authorList>
            <person name="Zhang R.-G."/>
        </authorList>
    </citation>
    <scope>NUCLEOTIDE SEQUENCE [LARGE SCALE GENOMIC DNA]</scope>
    <source>
        <tissue evidence="2">Rhizome</tissue>
    </source>
</reference>
<organism evidence="2 3">
    <name type="scientific">Zingiber officinale</name>
    <name type="common">Ginger</name>
    <name type="synonym">Amomum zingiber</name>
    <dbReference type="NCBI Taxonomy" id="94328"/>
    <lineage>
        <taxon>Eukaryota</taxon>
        <taxon>Viridiplantae</taxon>
        <taxon>Streptophyta</taxon>
        <taxon>Embryophyta</taxon>
        <taxon>Tracheophyta</taxon>
        <taxon>Spermatophyta</taxon>
        <taxon>Magnoliopsida</taxon>
        <taxon>Liliopsida</taxon>
        <taxon>Zingiberales</taxon>
        <taxon>Zingiberaceae</taxon>
        <taxon>Zingiber</taxon>
    </lineage>
</organism>
<comment type="caution">
    <text evidence="2">The sequence shown here is derived from an EMBL/GenBank/DDBJ whole genome shotgun (WGS) entry which is preliminary data.</text>
</comment>
<comment type="similarity">
    <text evidence="1">Belongs to the ARG7 family.</text>
</comment>
<dbReference type="PANTHER" id="PTHR31175:SF120">
    <property type="entry name" value="OS09G0547100 PROTEIN"/>
    <property type="match status" value="1"/>
</dbReference>
<proteinExistence type="inferred from homology"/>
<gene>
    <name evidence="2" type="ORF">ZIOFF_044015</name>
</gene>
<dbReference type="PANTHER" id="PTHR31175">
    <property type="entry name" value="AUXIN-RESPONSIVE FAMILY PROTEIN"/>
    <property type="match status" value="1"/>
</dbReference>
<sequence length="277" mass="30561">MLSPKRLVEKAKKGLPLMRSNSRLSSCDFNNVVVADKGHFVVYSRDDARFVVPLSFLKSCIFQELLKVSAEEFGLPGEGPITLACSGVFMEYLISLLKRSVSRDVEMALLASIDNDQSFVHSKNILASFSISSSFFEHQLLAMLSPKRLVEKAKKGLPLMRSNSRSSSCDFNNIVVADKGHFVVYSMDDARFVVPLSFLKSCIFQELLKVSAEEFGLPGEGPITLACSGVFMEYVVSLLKRSVSRDVELALLASIDSSRCSYSSLVGLGFDQQRVVV</sequence>
<keyword evidence="3" id="KW-1185">Reference proteome</keyword>
<evidence type="ECO:0000256" key="1">
    <source>
        <dbReference type="ARBA" id="ARBA00006974"/>
    </source>
</evidence>
<dbReference type="EMBL" id="JACMSC010000012">
    <property type="protein sequence ID" value="KAG6496167.1"/>
    <property type="molecule type" value="Genomic_DNA"/>
</dbReference>
<evidence type="ECO:0000313" key="2">
    <source>
        <dbReference type="EMBL" id="KAG6496167.1"/>
    </source>
</evidence>
<accession>A0A8J5KWW7</accession>
<dbReference type="AlphaFoldDB" id="A0A8J5KWW7"/>
<dbReference type="Pfam" id="PF02519">
    <property type="entry name" value="Auxin_inducible"/>
    <property type="match status" value="2"/>
</dbReference>